<keyword evidence="2 6" id="KW-0694">RNA-binding</keyword>
<keyword evidence="3 7" id="KW-0413">Isomerase</keyword>
<evidence type="ECO:0000256" key="7">
    <source>
        <dbReference type="RuleBase" id="RU003887"/>
    </source>
</evidence>
<dbReference type="GO" id="GO:0000455">
    <property type="term" value="P:enzyme-directed rRNA pseudouridine synthesis"/>
    <property type="evidence" value="ECO:0007669"/>
    <property type="project" value="UniProtKB-ARBA"/>
</dbReference>
<dbReference type="Gene3D" id="3.30.70.580">
    <property type="entry name" value="Pseudouridine synthase I, catalytic domain, N-terminal subdomain"/>
    <property type="match status" value="1"/>
</dbReference>
<dbReference type="InterPro" id="IPR006145">
    <property type="entry name" value="PsdUridine_synth_RsuA/RluA"/>
</dbReference>
<dbReference type="SUPFAM" id="SSF55120">
    <property type="entry name" value="Pseudouridine synthase"/>
    <property type="match status" value="1"/>
</dbReference>
<dbReference type="InterPro" id="IPR020103">
    <property type="entry name" value="PsdUridine_synth_cat_dom_sf"/>
</dbReference>
<evidence type="ECO:0000256" key="5">
    <source>
        <dbReference type="ARBA" id="ARBA00037590"/>
    </source>
</evidence>
<comment type="function">
    <text evidence="5">Responsible for synthesis of pseudouridine from uracil-516 in 16S ribosomal RNA.</text>
</comment>
<comment type="catalytic activity">
    <reaction evidence="4">
        <text>uridine(516) in 16S rRNA = pseudouridine(516) in 16S rRNA</text>
        <dbReference type="Rhea" id="RHEA:38867"/>
        <dbReference type="Rhea" id="RHEA-COMP:10089"/>
        <dbReference type="Rhea" id="RHEA-COMP:10090"/>
        <dbReference type="ChEBI" id="CHEBI:65314"/>
        <dbReference type="ChEBI" id="CHEBI:65315"/>
        <dbReference type="EC" id="5.4.99.19"/>
    </reaction>
</comment>
<evidence type="ECO:0000256" key="2">
    <source>
        <dbReference type="ARBA" id="ARBA00022884"/>
    </source>
</evidence>
<dbReference type="Gene3D" id="3.30.70.1560">
    <property type="entry name" value="Alpha-L RNA-binding motif"/>
    <property type="match status" value="1"/>
</dbReference>
<evidence type="ECO:0000256" key="4">
    <source>
        <dbReference type="ARBA" id="ARBA00036749"/>
    </source>
</evidence>
<dbReference type="CDD" id="cd00165">
    <property type="entry name" value="S4"/>
    <property type="match status" value="1"/>
</dbReference>
<dbReference type="GO" id="GO:0005829">
    <property type="term" value="C:cytosol"/>
    <property type="evidence" value="ECO:0007669"/>
    <property type="project" value="UniProtKB-ARBA"/>
</dbReference>
<dbReference type="PROSITE" id="PS50889">
    <property type="entry name" value="S4"/>
    <property type="match status" value="1"/>
</dbReference>
<dbReference type="AlphaFoldDB" id="A0A3A1Y465"/>
<accession>A0A3A1Y465</accession>
<dbReference type="PROSITE" id="PS01149">
    <property type="entry name" value="PSI_RSU"/>
    <property type="match status" value="1"/>
</dbReference>
<dbReference type="SMART" id="SM00363">
    <property type="entry name" value="S4"/>
    <property type="match status" value="1"/>
</dbReference>
<dbReference type="OrthoDB" id="9807213at2"/>
<dbReference type="EC" id="5.4.99.-" evidence="7"/>
<evidence type="ECO:0000256" key="3">
    <source>
        <dbReference type="ARBA" id="ARBA00023235"/>
    </source>
</evidence>
<dbReference type="Pfam" id="PF00849">
    <property type="entry name" value="PseudoU_synth_2"/>
    <property type="match status" value="1"/>
</dbReference>
<keyword evidence="10" id="KW-1185">Reference proteome</keyword>
<dbReference type="InterPro" id="IPR050343">
    <property type="entry name" value="RsuA_PseudoU_synthase"/>
</dbReference>
<dbReference type="InterPro" id="IPR020094">
    <property type="entry name" value="TruA/RsuA/RluB/E/F_N"/>
</dbReference>
<gene>
    <name evidence="9" type="ORF">CKF54_05235</name>
</gene>
<evidence type="ECO:0000313" key="9">
    <source>
        <dbReference type="EMBL" id="RIY32241.1"/>
    </source>
</evidence>
<dbReference type="CDD" id="cd02553">
    <property type="entry name" value="PseudoU_synth_RsuA"/>
    <property type="match status" value="1"/>
</dbReference>
<proteinExistence type="inferred from homology"/>
<reference evidence="9 10" key="1">
    <citation type="submission" date="2017-08" db="EMBL/GenBank/DDBJ databases">
        <title>Reclassification of Bisgaard taxon 37 and 44.</title>
        <authorList>
            <person name="Christensen H."/>
        </authorList>
    </citation>
    <scope>NUCLEOTIDE SEQUENCE [LARGE SCALE GENOMIC DNA]</scope>
    <source>
        <strain evidence="9 10">B96_3</strain>
    </source>
</reference>
<comment type="caution">
    <text evidence="9">The sequence shown here is derived from an EMBL/GenBank/DDBJ whole genome shotgun (WGS) entry which is preliminary data.</text>
</comment>
<dbReference type="InterPro" id="IPR000748">
    <property type="entry name" value="PsdUridine_synth_RsuA/RluB/E/F"/>
</dbReference>
<dbReference type="Proteomes" id="UP000265691">
    <property type="component" value="Unassembled WGS sequence"/>
</dbReference>
<evidence type="ECO:0000256" key="1">
    <source>
        <dbReference type="ARBA" id="ARBA00008348"/>
    </source>
</evidence>
<name>A0A3A1Y465_9GAMM</name>
<dbReference type="EMBL" id="NRHC01000064">
    <property type="protein sequence ID" value="RIY32241.1"/>
    <property type="molecule type" value="Genomic_DNA"/>
</dbReference>
<dbReference type="PANTHER" id="PTHR47683">
    <property type="entry name" value="PSEUDOURIDINE SYNTHASE FAMILY PROTEIN-RELATED"/>
    <property type="match status" value="1"/>
</dbReference>
<dbReference type="GO" id="GO:0160136">
    <property type="term" value="F:16S rRNA pseudouridine(516) synthase activity"/>
    <property type="evidence" value="ECO:0007669"/>
    <property type="project" value="UniProtKB-EC"/>
</dbReference>
<dbReference type="InterPro" id="IPR042092">
    <property type="entry name" value="PsdUridine_s_RsuA/RluB/E/F_cat"/>
</dbReference>
<sequence length="239" mass="27030">MKLLRLDKIIADNTNLSRKDVQKLAKNNLIMVNGEICNKVTEKFNPEEIDIVIDGEHIVLNYKPSVLIFNKPEGYVCANHDDVNLTVFHLLPDGYNSFHCVGRLDLDTSGLLLLTNDGNFSHRLSSPKHHVAKKYYVTLADPYEDSYLIQMQEGILLRGERDKTKPAILEFTDDPYRVYLTITEGRYHQVKRMFGALGNKVVELQRVAIGNLTLPEDLAEGEYLEVDVAEALALINGSD</sequence>
<dbReference type="FunFam" id="3.30.70.1560:FF:000001">
    <property type="entry name" value="Pseudouridine synthase"/>
    <property type="match status" value="1"/>
</dbReference>
<dbReference type="GO" id="GO:0003723">
    <property type="term" value="F:RNA binding"/>
    <property type="evidence" value="ECO:0007669"/>
    <property type="project" value="UniProtKB-KW"/>
</dbReference>
<dbReference type="Gene3D" id="3.10.290.10">
    <property type="entry name" value="RNA-binding S4 domain"/>
    <property type="match status" value="1"/>
</dbReference>
<dbReference type="SUPFAM" id="SSF55174">
    <property type="entry name" value="Alpha-L RNA-binding motif"/>
    <property type="match status" value="1"/>
</dbReference>
<feature type="domain" description="RNA-binding S4" evidence="8">
    <location>
        <begin position="4"/>
        <end position="64"/>
    </location>
</feature>
<dbReference type="RefSeq" id="WP_119525311.1">
    <property type="nucleotide sequence ID" value="NZ_NRHC01000064.1"/>
</dbReference>
<dbReference type="InterPro" id="IPR036986">
    <property type="entry name" value="S4_RNA-bd_sf"/>
</dbReference>
<evidence type="ECO:0000313" key="10">
    <source>
        <dbReference type="Proteomes" id="UP000265691"/>
    </source>
</evidence>
<evidence type="ECO:0000259" key="8">
    <source>
        <dbReference type="SMART" id="SM00363"/>
    </source>
</evidence>
<protein>
    <recommendedName>
        <fullName evidence="7">Pseudouridine synthase</fullName>
        <ecNumber evidence="7">5.4.99.-</ecNumber>
    </recommendedName>
</protein>
<dbReference type="InterPro" id="IPR002942">
    <property type="entry name" value="S4_RNA-bd"/>
</dbReference>
<comment type="similarity">
    <text evidence="1 7">Belongs to the pseudouridine synthase RsuA family.</text>
</comment>
<evidence type="ECO:0000256" key="6">
    <source>
        <dbReference type="PROSITE-ProRule" id="PRU00182"/>
    </source>
</evidence>
<dbReference type="InterPro" id="IPR018496">
    <property type="entry name" value="PsdUridine_synth_RsuA/RluB_CS"/>
</dbReference>
<dbReference type="PANTHER" id="PTHR47683:SF4">
    <property type="entry name" value="PSEUDOURIDINE SYNTHASE"/>
    <property type="match status" value="1"/>
</dbReference>
<organism evidence="9 10">
    <name type="scientific">Psittacicella hinzii</name>
    <dbReference type="NCBI Taxonomy" id="2028575"/>
    <lineage>
        <taxon>Bacteria</taxon>
        <taxon>Pseudomonadati</taxon>
        <taxon>Pseudomonadota</taxon>
        <taxon>Gammaproteobacteria</taxon>
        <taxon>Pasteurellales</taxon>
        <taxon>Psittacicellaceae</taxon>
        <taxon>Psittacicella</taxon>
    </lineage>
</organism>
<dbReference type="NCBIfam" id="TIGR00093">
    <property type="entry name" value="pseudouridine synthase"/>
    <property type="match status" value="1"/>
</dbReference>